<evidence type="ECO:0000313" key="1">
    <source>
        <dbReference type="EMBL" id="AUX46380.1"/>
    </source>
</evidence>
<name>A0A2L0F499_SORCE</name>
<reference evidence="2 3" key="1">
    <citation type="submission" date="2015-09" db="EMBL/GenBank/DDBJ databases">
        <title>Sorangium comparison.</title>
        <authorList>
            <person name="Zaburannyi N."/>
            <person name="Bunk B."/>
            <person name="Overmann J."/>
            <person name="Mueller R."/>
        </authorList>
    </citation>
    <scope>NUCLEOTIDE SEQUENCE [LARGE SCALE GENOMIC DNA]</scope>
    <source>
        <strain evidence="2 3">So ce26</strain>
    </source>
</reference>
<organism evidence="2 3">
    <name type="scientific">Sorangium cellulosum</name>
    <name type="common">Polyangium cellulosum</name>
    <dbReference type="NCBI Taxonomy" id="56"/>
    <lineage>
        <taxon>Bacteria</taxon>
        <taxon>Pseudomonadati</taxon>
        <taxon>Myxococcota</taxon>
        <taxon>Polyangia</taxon>
        <taxon>Polyangiales</taxon>
        <taxon>Polyangiaceae</taxon>
        <taxon>Sorangium</taxon>
    </lineage>
</organism>
<dbReference type="AlphaFoldDB" id="A0A2L0F499"/>
<dbReference type="EMBL" id="CP012673">
    <property type="protein sequence ID" value="AUX46380.1"/>
    <property type="molecule type" value="Genomic_DNA"/>
</dbReference>
<dbReference type="Proteomes" id="UP000238348">
    <property type="component" value="Chromosome"/>
</dbReference>
<protein>
    <submittedName>
        <fullName evidence="2">Uncharacterized protein</fullName>
    </submittedName>
</protein>
<proteinExistence type="predicted"/>
<evidence type="ECO:0000313" key="2">
    <source>
        <dbReference type="EMBL" id="AUX46395.1"/>
    </source>
</evidence>
<dbReference type="EMBL" id="CP012673">
    <property type="protein sequence ID" value="AUX46395.1"/>
    <property type="molecule type" value="Genomic_DNA"/>
</dbReference>
<evidence type="ECO:0000313" key="3">
    <source>
        <dbReference type="Proteomes" id="UP000238348"/>
    </source>
</evidence>
<gene>
    <name evidence="1" type="ORF">SOCE26_078860</name>
    <name evidence="2" type="ORF">SOCE26_079010</name>
</gene>
<sequence>MLIYDEIIDVKVSPARQCFDLSHTNHAKKRFLNERTRDPVAERPLTLNPGNELIFREMGAELTDHLERRT</sequence>
<accession>A0A2L0F499</accession>